<dbReference type="Pfam" id="PF13456">
    <property type="entry name" value="RVT_3"/>
    <property type="match status" value="1"/>
</dbReference>
<accession>A0A6V7PY94</accession>
<dbReference type="AlphaFoldDB" id="A0A6V7PY94"/>
<organism evidence="3">
    <name type="scientific">Ananas comosus var. bracteatus</name>
    <name type="common">red pineapple</name>
    <dbReference type="NCBI Taxonomy" id="296719"/>
    <lineage>
        <taxon>Eukaryota</taxon>
        <taxon>Viridiplantae</taxon>
        <taxon>Streptophyta</taxon>
        <taxon>Embryophyta</taxon>
        <taxon>Tracheophyta</taxon>
        <taxon>Spermatophyta</taxon>
        <taxon>Magnoliopsida</taxon>
        <taxon>Liliopsida</taxon>
        <taxon>Poales</taxon>
        <taxon>Bromeliaceae</taxon>
        <taxon>Bromelioideae</taxon>
        <taxon>Ananas</taxon>
    </lineage>
</organism>
<name>A0A6V7PY94_ANACO</name>
<dbReference type="GO" id="GO:0003676">
    <property type="term" value="F:nucleic acid binding"/>
    <property type="evidence" value="ECO:0007669"/>
    <property type="project" value="InterPro"/>
</dbReference>
<dbReference type="SUPFAM" id="SSF53098">
    <property type="entry name" value="Ribonuclease H-like"/>
    <property type="match status" value="1"/>
</dbReference>
<dbReference type="CDD" id="cd06222">
    <property type="entry name" value="RNase_H_like"/>
    <property type="match status" value="1"/>
</dbReference>
<dbReference type="InterPro" id="IPR012337">
    <property type="entry name" value="RNaseH-like_sf"/>
</dbReference>
<dbReference type="PANTHER" id="PTHR33116:SF78">
    <property type="entry name" value="OS12G0587133 PROTEIN"/>
    <property type="match status" value="1"/>
</dbReference>
<evidence type="ECO:0000256" key="1">
    <source>
        <dbReference type="SAM" id="MobiDB-lite"/>
    </source>
</evidence>
<dbReference type="InterPro" id="IPR036397">
    <property type="entry name" value="RNaseH_sf"/>
</dbReference>
<dbReference type="InterPro" id="IPR044730">
    <property type="entry name" value="RNase_H-like_dom_plant"/>
</dbReference>
<sequence>MGGRPNPFAAARLANRTQQEQGNSPGSGRHMSPNAIMNVRPTLHYVEMADHREQSFGAEGEAASGLPSLPRSPSPGAKLPSPTPSDELRRLADPVNTSVFAAAEAVTQTGAATAAEGSSSPDFYEDVNRREFPFGDIPELSDPEPEVSDEDLATLFTAMDYYGLERGEPILPLYNSVLNLPGPQLPSRLVKPVIFTSACRGLGLSIKVLSPGSQGFGLEPLSKHKKEEIYVNTMAQQFVKVALPPKVEEEVELTRSCSSCLGPRAETVRASLIFVGDGIVTGKAGPPSTVPFALNAFIPAGSLQLGDFFYEREPPLLQKDTEVFHLLSALGELPIEIQSIESVFPSNLNCGVDEALVAMRAKMAWSPAIESSLNLTNFPSIPNACEDELLKPFSIEEIRAALWSMPLGKAPGPDGFQVGSFPFTYLGVKISPRKLRASDCNDLLVKTNKKLAHWKRDLLSQAGRLVLIKSTLSAIPTYWLSNCTIPLGMVDQLTKIMRSFLWEKSDCTKGLHLISWGKVTNATNAGGLGIRDLRTLQPALLAPKAWNLIRIEIFKNQYATFHPWRSGKKKKKSPLYKAIHNSMESMKDGLIKQLGDGKSTSILDDPWVFEIPIAIKPTLINMDLQFGNRKVSWLLSKGSWRCNRLLELFGESLAMAIFSLPIPVAKTHDDWIWMHQPNGQPSVKSIYEFIHRDPQNTKTCWPGWTKIWKLKVAPRIKTFLWKLVWGKLPTKDRLCTCKSAPSDCDHVFLDCSAAKQFWSSLMSTTGFRLSFSNNWVKGGWILDGSHMQPMKQDAFLSFVANGLWQLWKMRNSVHFNNLHVPTHILWRKTVALTIDYLKQPLHTSHRTEPIWVRWEHPPPGWFKLNTDGSFQGESGEGGAGFIVRSDLGNPVLVGGKHIRAESALQAEAVALRWALEEAKKKDLNNLIIECDSEVLLHIIRRKEDPPWRLRHLFLDIYAFLENFCASFCHCYREANQLAAH</sequence>
<feature type="domain" description="RNase H type-1" evidence="2">
    <location>
        <begin position="858"/>
        <end position="980"/>
    </location>
</feature>
<dbReference type="InterPro" id="IPR002156">
    <property type="entry name" value="RNaseH_domain"/>
</dbReference>
<dbReference type="Pfam" id="PF13966">
    <property type="entry name" value="zf-RVT"/>
    <property type="match status" value="1"/>
</dbReference>
<proteinExistence type="predicted"/>
<reference evidence="3" key="1">
    <citation type="submission" date="2020-07" db="EMBL/GenBank/DDBJ databases">
        <authorList>
            <person name="Lin J."/>
        </authorList>
    </citation>
    <scope>NUCLEOTIDE SEQUENCE</scope>
</reference>
<evidence type="ECO:0000313" key="3">
    <source>
        <dbReference type="EMBL" id="CAD1835884.1"/>
    </source>
</evidence>
<evidence type="ECO:0000259" key="2">
    <source>
        <dbReference type="PROSITE" id="PS50879"/>
    </source>
</evidence>
<feature type="region of interest" description="Disordered" evidence="1">
    <location>
        <begin position="1"/>
        <end position="43"/>
    </location>
</feature>
<feature type="compositionally biased region" description="Low complexity" evidence="1">
    <location>
        <begin position="64"/>
        <end position="76"/>
    </location>
</feature>
<gene>
    <name evidence="3" type="ORF">CB5_LOCUS19095</name>
</gene>
<feature type="region of interest" description="Disordered" evidence="1">
    <location>
        <begin position="57"/>
        <end position="89"/>
    </location>
</feature>
<dbReference type="PANTHER" id="PTHR33116">
    <property type="entry name" value="REVERSE TRANSCRIPTASE ZINC-BINDING DOMAIN-CONTAINING PROTEIN-RELATED-RELATED"/>
    <property type="match status" value="1"/>
</dbReference>
<dbReference type="Gene3D" id="3.30.420.10">
    <property type="entry name" value="Ribonuclease H-like superfamily/Ribonuclease H"/>
    <property type="match status" value="1"/>
</dbReference>
<feature type="compositionally biased region" description="Polar residues" evidence="1">
    <location>
        <begin position="15"/>
        <end position="26"/>
    </location>
</feature>
<dbReference type="InterPro" id="IPR026960">
    <property type="entry name" value="RVT-Znf"/>
</dbReference>
<dbReference type="EMBL" id="LR862153">
    <property type="protein sequence ID" value="CAD1835884.1"/>
    <property type="molecule type" value="Genomic_DNA"/>
</dbReference>
<protein>
    <recommendedName>
        <fullName evidence="2">RNase H type-1 domain-containing protein</fullName>
    </recommendedName>
</protein>
<dbReference type="GO" id="GO:0004523">
    <property type="term" value="F:RNA-DNA hybrid ribonuclease activity"/>
    <property type="evidence" value="ECO:0007669"/>
    <property type="project" value="InterPro"/>
</dbReference>
<dbReference type="PROSITE" id="PS50879">
    <property type="entry name" value="RNASE_H_1"/>
    <property type="match status" value="1"/>
</dbReference>